<reference evidence="1" key="2">
    <citation type="journal article" date="2023" name="IMA Fungus">
        <title>Comparative genomic study of the Penicillium genus elucidates a diverse pangenome and 15 lateral gene transfer events.</title>
        <authorList>
            <person name="Petersen C."/>
            <person name="Sorensen T."/>
            <person name="Nielsen M.R."/>
            <person name="Sondergaard T.E."/>
            <person name="Sorensen J.L."/>
            <person name="Fitzpatrick D.A."/>
            <person name="Frisvad J.C."/>
            <person name="Nielsen K.L."/>
        </authorList>
    </citation>
    <scope>NUCLEOTIDE SEQUENCE</scope>
    <source>
        <strain evidence="1">IBT 30761</strain>
    </source>
</reference>
<organism evidence="1 2">
    <name type="scientific">Penicillium argentinense</name>
    <dbReference type="NCBI Taxonomy" id="1131581"/>
    <lineage>
        <taxon>Eukaryota</taxon>
        <taxon>Fungi</taxon>
        <taxon>Dikarya</taxon>
        <taxon>Ascomycota</taxon>
        <taxon>Pezizomycotina</taxon>
        <taxon>Eurotiomycetes</taxon>
        <taxon>Eurotiomycetidae</taxon>
        <taxon>Eurotiales</taxon>
        <taxon>Aspergillaceae</taxon>
        <taxon>Penicillium</taxon>
    </lineage>
</organism>
<evidence type="ECO:0000313" key="1">
    <source>
        <dbReference type="EMBL" id="KAJ5089565.1"/>
    </source>
</evidence>
<dbReference type="Proteomes" id="UP001149074">
    <property type="component" value="Unassembled WGS sequence"/>
</dbReference>
<dbReference type="GeneID" id="81359720"/>
<keyword evidence="2" id="KW-1185">Reference proteome</keyword>
<dbReference type="RefSeq" id="XP_056471547.1">
    <property type="nucleotide sequence ID" value="XM_056620741.1"/>
</dbReference>
<protein>
    <submittedName>
        <fullName evidence="1">Uncharacterized protein</fullName>
    </submittedName>
</protein>
<reference evidence="1" key="1">
    <citation type="submission" date="2022-11" db="EMBL/GenBank/DDBJ databases">
        <authorList>
            <person name="Petersen C."/>
        </authorList>
    </citation>
    <scope>NUCLEOTIDE SEQUENCE</scope>
    <source>
        <strain evidence="1">IBT 30761</strain>
    </source>
</reference>
<dbReference type="AlphaFoldDB" id="A0A9W9K1P2"/>
<comment type="caution">
    <text evidence="1">The sequence shown here is derived from an EMBL/GenBank/DDBJ whole genome shotgun (WGS) entry which is preliminary data.</text>
</comment>
<dbReference type="OrthoDB" id="4436466at2759"/>
<sequence length="226" mass="25474">MRPILQRLIQTAKIAAVGGTATLSSFFIYTRNTKFTPIDDSDPIFRIARERNLNPHENPTTHDFFIRRVPLGDIRSEVRDSPVKLTEAFCAGVWSNWGFAIQRALSSRSQNESNKSQLWTRDGLLSSKYNPGTLLMDSFEVLEKRDDGVIFRGGDSPSNKALRPLDVILELSATIKEDEQAVDFGFKSVFFAGDKRIEKPPMPGFVVWLHLQYAKLLLENGVANTI</sequence>
<evidence type="ECO:0000313" key="2">
    <source>
        <dbReference type="Proteomes" id="UP001149074"/>
    </source>
</evidence>
<proteinExistence type="predicted"/>
<name>A0A9W9K1P2_9EURO</name>
<accession>A0A9W9K1P2</accession>
<dbReference type="EMBL" id="JAPQKI010000009">
    <property type="protein sequence ID" value="KAJ5089565.1"/>
    <property type="molecule type" value="Genomic_DNA"/>
</dbReference>
<gene>
    <name evidence="1" type="ORF">N7532_008249</name>
</gene>